<sequence length="170" mass="19093">MNLENLKDFDEGKAIFEGELDEANLKKFVIAESLPLIVDFNQDTATKIFGGEFQSHLLLFLSQSSGHYDSLLEGAKSVVKEFRDKLGEAFKEKDDIVVAKMDATVNELEDTKILSFPTIKLYKKGDNKVVQYNGERTLEGLSKFIESGGEYGKAPAEVRYNLVDSRIDSR</sequence>
<dbReference type="Proteomes" id="UP000291343">
    <property type="component" value="Unassembled WGS sequence"/>
</dbReference>
<organism evidence="3 4">
    <name type="scientific">Laodelphax striatellus</name>
    <name type="common">Small brown planthopper</name>
    <name type="synonym">Delphax striatella</name>
    <dbReference type="NCBI Taxonomy" id="195883"/>
    <lineage>
        <taxon>Eukaryota</taxon>
        <taxon>Metazoa</taxon>
        <taxon>Ecdysozoa</taxon>
        <taxon>Arthropoda</taxon>
        <taxon>Hexapoda</taxon>
        <taxon>Insecta</taxon>
        <taxon>Pterygota</taxon>
        <taxon>Neoptera</taxon>
        <taxon>Paraneoptera</taxon>
        <taxon>Hemiptera</taxon>
        <taxon>Auchenorrhyncha</taxon>
        <taxon>Fulgoroidea</taxon>
        <taxon>Delphacidae</taxon>
        <taxon>Criomorphinae</taxon>
        <taxon>Laodelphax</taxon>
    </lineage>
</organism>
<name>A0A482XLB6_LAOST</name>
<dbReference type="Gene3D" id="3.40.30.10">
    <property type="entry name" value="Glutaredoxin"/>
    <property type="match status" value="1"/>
</dbReference>
<dbReference type="STRING" id="195883.A0A482XLB6"/>
<keyword evidence="4" id="KW-1185">Reference proteome</keyword>
<dbReference type="SUPFAM" id="SSF52833">
    <property type="entry name" value="Thioredoxin-like"/>
    <property type="match status" value="1"/>
</dbReference>
<dbReference type="SMR" id="A0A482XLB6"/>
<dbReference type="GO" id="GO:0034976">
    <property type="term" value="P:response to endoplasmic reticulum stress"/>
    <property type="evidence" value="ECO:0007669"/>
    <property type="project" value="TreeGrafter"/>
</dbReference>
<accession>A0A482XLB6</accession>
<evidence type="ECO:0000259" key="2">
    <source>
        <dbReference type="Pfam" id="PF00085"/>
    </source>
</evidence>
<dbReference type="EMBL" id="QKKF02006404">
    <property type="protein sequence ID" value="RZF46350.1"/>
    <property type="molecule type" value="Genomic_DNA"/>
</dbReference>
<proteinExistence type="inferred from homology"/>
<dbReference type="GO" id="GO:0005783">
    <property type="term" value="C:endoplasmic reticulum"/>
    <property type="evidence" value="ECO:0007669"/>
    <property type="project" value="TreeGrafter"/>
</dbReference>
<evidence type="ECO:0000313" key="3">
    <source>
        <dbReference type="EMBL" id="RZF46350.1"/>
    </source>
</evidence>
<comment type="similarity">
    <text evidence="1">Belongs to the protein disulfide isomerase family.</text>
</comment>
<dbReference type="GO" id="GO:0006457">
    <property type="term" value="P:protein folding"/>
    <property type="evidence" value="ECO:0007669"/>
    <property type="project" value="TreeGrafter"/>
</dbReference>
<feature type="domain" description="Thioredoxin" evidence="2">
    <location>
        <begin position="85"/>
        <end position="146"/>
    </location>
</feature>
<evidence type="ECO:0000256" key="1">
    <source>
        <dbReference type="ARBA" id="ARBA00006347"/>
    </source>
</evidence>
<dbReference type="PANTHER" id="PTHR18929">
    <property type="entry name" value="PROTEIN DISULFIDE ISOMERASE"/>
    <property type="match status" value="1"/>
</dbReference>
<dbReference type="Pfam" id="PF00085">
    <property type="entry name" value="Thioredoxin"/>
    <property type="match status" value="1"/>
</dbReference>
<dbReference type="InterPro" id="IPR036249">
    <property type="entry name" value="Thioredoxin-like_sf"/>
</dbReference>
<dbReference type="InterPro" id="IPR013766">
    <property type="entry name" value="Thioredoxin_domain"/>
</dbReference>
<dbReference type="AlphaFoldDB" id="A0A482XLB6"/>
<reference evidence="3 4" key="1">
    <citation type="journal article" date="2017" name="Gigascience">
        <title>Genome sequence of the small brown planthopper, Laodelphax striatellus.</title>
        <authorList>
            <person name="Zhu J."/>
            <person name="Jiang F."/>
            <person name="Wang X."/>
            <person name="Yang P."/>
            <person name="Bao Y."/>
            <person name="Zhao W."/>
            <person name="Wang W."/>
            <person name="Lu H."/>
            <person name="Wang Q."/>
            <person name="Cui N."/>
            <person name="Li J."/>
            <person name="Chen X."/>
            <person name="Luo L."/>
            <person name="Yu J."/>
            <person name="Kang L."/>
            <person name="Cui F."/>
        </authorList>
    </citation>
    <scope>NUCLEOTIDE SEQUENCE [LARGE SCALE GENOMIC DNA]</scope>
    <source>
        <strain evidence="3">Lst14</strain>
    </source>
</reference>
<evidence type="ECO:0000313" key="4">
    <source>
        <dbReference type="Proteomes" id="UP000291343"/>
    </source>
</evidence>
<dbReference type="OrthoDB" id="72053at2759"/>
<comment type="caution">
    <text evidence="3">The sequence shown here is derived from an EMBL/GenBank/DDBJ whole genome shotgun (WGS) entry which is preliminary data.</text>
</comment>
<dbReference type="GO" id="GO:0003756">
    <property type="term" value="F:protein disulfide isomerase activity"/>
    <property type="evidence" value="ECO:0007669"/>
    <property type="project" value="TreeGrafter"/>
</dbReference>
<dbReference type="InParanoid" id="A0A482XLB6"/>
<gene>
    <name evidence="3" type="ORF">LSTR_LSTR014691</name>
</gene>
<dbReference type="PANTHER" id="PTHR18929:SF240">
    <property type="entry name" value="PROTEIN DISULFIDE-ISOMERASE"/>
    <property type="match status" value="1"/>
</dbReference>
<protein>
    <recommendedName>
        <fullName evidence="2">Thioredoxin domain-containing protein</fullName>
    </recommendedName>
</protein>